<dbReference type="GO" id="GO:0006355">
    <property type="term" value="P:regulation of DNA-templated transcription"/>
    <property type="evidence" value="ECO:0007669"/>
    <property type="project" value="InterPro"/>
</dbReference>
<protein>
    <submittedName>
        <fullName evidence="2">Lin52</fullName>
    </submittedName>
</protein>
<dbReference type="OrthoDB" id="5834362at2759"/>
<sequence>MSLENLEDRASPELWPEQMPGVNEFAAMGGLSNSYPGSSASNKPKWMNELETEDISMVQELGNLTPAQLLDKVRQLQNLAYQLGLDEAHEMTRGKFLNILQRPKQGLGS</sequence>
<evidence type="ECO:0000313" key="3">
    <source>
        <dbReference type="Proteomes" id="UP000593567"/>
    </source>
</evidence>
<comment type="similarity">
    <text evidence="1">Belongs to the lin-52 family.</text>
</comment>
<dbReference type="EMBL" id="VXIV02002799">
    <property type="protein sequence ID" value="KAF6022857.1"/>
    <property type="molecule type" value="Genomic_DNA"/>
</dbReference>
<comment type="caution">
    <text evidence="2">The sequence shown here is derived from an EMBL/GenBank/DDBJ whole genome shotgun (WGS) entry which is preliminary data.</text>
</comment>
<gene>
    <name evidence="2" type="ORF">EB796_018839</name>
</gene>
<accession>A0A7J7JA55</accession>
<name>A0A7J7JA55_BUGNE</name>
<dbReference type="Proteomes" id="UP000593567">
    <property type="component" value="Unassembled WGS sequence"/>
</dbReference>
<proteinExistence type="inferred from homology"/>
<dbReference type="AlphaFoldDB" id="A0A7J7JA55"/>
<evidence type="ECO:0000256" key="1">
    <source>
        <dbReference type="ARBA" id="ARBA00005456"/>
    </source>
</evidence>
<dbReference type="InterPro" id="IPR018737">
    <property type="entry name" value="DREAM_LIN52"/>
</dbReference>
<dbReference type="Pfam" id="PF10044">
    <property type="entry name" value="LIN52"/>
    <property type="match status" value="1"/>
</dbReference>
<dbReference type="PANTHER" id="PTHR31489">
    <property type="entry name" value="LIN52 FAMILY MEMBER"/>
    <property type="match status" value="1"/>
</dbReference>
<reference evidence="2" key="1">
    <citation type="submission" date="2020-06" db="EMBL/GenBank/DDBJ databases">
        <title>Draft genome of Bugula neritina, a colonial animal packing powerful symbionts and potential medicines.</title>
        <authorList>
            <person name="Rayko M."/>
        </authorList>
    </citation>
    <scope>NUCLEOTIDE SEQUENCE [LARGE SCALE GENOMIC DNA]</scope>
    <source>
        <strain evidence="2">Kwan_BN1</strain>
    </source>
</reference>
<dbReference type="PANTHER" id="PTHR31489:SF2">
    <property type="entry name" value="PROTEIN LIN-52 HOMOLOG"/>
    <property type="match status" value="1"/>
</dbReference>
<dbReference type="GO" id="GO:0070176">
    <property type="term" value="C:DRM complex"/>
    <property type="evidence" value="ECO:0007669"/>
    <property type="project" value="InterPro"/>
</dbReference>
<organism evidence="2 3">
    <name type="scientific">Bugula neritina</name>
    <name type="common">Brown bryozoan</name>
    <name type="synonym">Sertularia neritina</name>
    <dbReference type="NCBI Taxonomy" id="10212"/>
    <lineage>
        <taxon>Eukaryota</taxon>
        <taxon>Metazoa</taxon>
        <taxon>Spiralia</taxon>
        <taxon>Lophotrochozoa</taxon>
        <taxon>Bryozoa</taxon>
        <taxon>Gymnolaemata</taxon>
        <taxon>Cheilostomatida</taxon>
        <taxon>Flustrina</taxon>
        <taxon>Buguloidea</taxon>
        <taxon>Bugulidae</taxon>
        <taxon>Bugula</taxon>
    </lineage>
</organism>
<keyword evidence="3" id="KW-1185">Reference proteome</keyword>
<evidence type="ECO:0000313" key="2">
    <source>
        <dbReference type="EMBL" id="KAF6022857.1"/>
    </source>
</evidence>